<dbReference type="InterPro" id="IPR016151">
    <property type="entry name" value="DNA_mismatch_repair_MutS_N"/>
</dbReference>
<dbReference type="InterPro" id="IPR036187">
    <property type="entry name" value="DNA_mismatch_repair_MutS_sf"/>
</dbReference>
<dbReference type="SMART" id="SM00533">
    <property type="entry name" value="MUTSd"/>
    <property type="match status" value="1"/>
</dbReference>
<dbReference type="InterPro" id="IPR029058">
    <property type="entry name" value="AB_hydrolase_fold"/>
</dbReference>
<feature type="compositionally biased region" description="Basic and acidic residues" evidence="11">
    <location>
        <begin position="190"/>
        <end position="199"/>
    </location>
</feature>
<gene>
    <name evidence="13" type="primary">MSH3</name>
    <name evidence="13" type="ORF">KI688_000035</name>
</gene>
<accession>A0A9P8BYE7</accession>
<dbReference type="Gene3D" id="3.40.1170.10">
    <property type="entry name" value="DNA repair protein MutS, domain I"/>
    <property type="match status" value="1"/>
</dbReference>
<dbReference type="GO" id="GO:0005634">
    <property type="term" value="C:nucleus"/>
    <property type="evidence" value="ECO:0007669"/>
    <property type="project" value="UniProtKB-SubCell"/>
</dbReference>
<dbReference type="GO" id="GO:0006312">
    <property type="term" value="P:mitotic recombination"/>
    <property type="evidence" value="ECO:0007669"/>
    <property type="project" value="TreeGrafter"/>
</dbReference>
<dbReference type="Gene3D" id="1.10.1420.10">
    <property type="match status" value="2"/>
</dbReference>
<dbReference type="InterPro" id="IPR017261">
    <property type="entry name" value="DNA_mismatch_repair_MutS/MSH"/>
</dbReference>
<feature type="region of interest" description="Disordered" evidence="11">
    <location>
        <begin position="123"/>
        <end position="408"/>
    </location>
</feature>
<dbReference type="Pfam" id="PF01624">
    <property type="entry name" value="MutS_I"/>
    <property type="match status" value="1"/>
</dbReference>
<dbReference type="PANTHER" id="PTHR11361">
    <property type="entry name" value="DNA MISMATCH REPAIR PROTEIN MUTS FAMILY MEMBER"/>
    <property type="match status" value="1"/>
</dbReference>
<protein>
    <recommendedName>
        <fullName evidence="10">DNA mismatch repair protein</fullName>
    </recommendedName>
</protein>
<comment type="function">
    <text evidence="10">Component of the post-replicative DNA mismatch repair system (MMR).</text>
</comment>
<comment type="similarity">
    <text evidence="2">Belongs to the DNA mismatch repair MutS family. MSH3 subfamily.</text>
</comment>
<evidence type="ECO:0000256" key="10">
    <source>
        <dbReference type="PIRNR" id="PIRNR037677"/>
    </source>
</evidence>
<dbReference type="Proteomes" id="UP000707451">
    <property type="component" value="Unassembled WGS sequence"/>
</dbReference>
<keyword evidence="14" id="KW-1185">Reference proteome</keyword>
<keyword evidence="4 10" id="KW-0227">DNA damage</keyword>
<evidence type="ECO:0000256" key="11">
    <source>
        <dbReference type="SAM" id="MobiDB-lite"/>
    </source>
</evidence>
<feature type="compositionally biased region" description="Basic and acidic residues" evidence="11">
    <location>
        <begin position="316"/>
        <end position="326"/>
    </location>
</feature>
<name>A0A9P8BYE7_9FUNG</name>
<dbReference type="Gene3D" id="3.40.50.1820">
    <property type="entry name" value="alpha/beta hydrolase"/>
    <property type="match status" value="1"/>
</dbReference>
<comment type="subunit">
    <text evidence="9">Heterodimer consisting of MSH2-MSH3 (MutS beta). Forms a ternary complex with MutL alpha (MLH1-PMS1).</text>
</comment>
<dbReference type="GO" id="GO:0005524">
    <property type="term" value="F:ATP binding"/>
    <property type="evidence" value="ECO:0007669"/>
    <property type="project" value="UniProtKB-UniRule"/>
</dbReference>
<evidence type="ECO:0000313" key="14">
    <source>
        <dbReference type="Proteomes" id="UP000707451"/>
    </source>
</evidence>
<comment type="caution">
    <text evidence="13">The sequence shown here is derived from an EMBL/GenBank/DDBJ whole genome shotgun (WGS) entry which is preliminary data.</text>
</comment>
<reference evidence="13" key="1">
    <citation type="submission" date="2021-06" db="EMBL/GenBank/DDBJ databases">
        <title>Genome Sequence of Mortierella hyaline Strain SCG-10, a Cold-Adapted, Nitrate-Reducing Fungus Isolated from Soil in Minnesota, USA.</title>
        <authorList>
            <person name="Aldossari N."/>
        </authorList>
    </citation>
    <scope>NUCLEOTIDE SEQUENCE</scope>
    <source>
        <strain evidence="13">SCG-10</strain>
    </source>
</reference>
<proteinExistence type="inferred from homology"/>
<sequence>MYPETTAKASSNSKFLKDAFEPTQFLGNSKFIKNLNTGDDTVPGVKYLMITSKLEETVTPYTNGFLRDKSPNVKNVVLQNEYCKLSIEPLLATRGFLLAMAPPKNGGSSTPVQKSLLSFFKPKSDSTPIVTTSTSSTSRDPPSSLFSKEQASSKLKETAITESQPPKGSAYSSTKTKQQQRRTRAATTRKSQEQDKGAEKEDEDEEQDEPLFPSGFAGVVEQFSRLDHTSPVKPSSRRSQIQSQQVPKSSAEDATTAEVDMEGVEFNNRQSLLPPSPIKRKRGSSPNKGLASFGYKANNASAQETGGDSMDVLSTEDLKALEERRERFKRKLGPVEDGLPSGPADADEERPTRRRRLIVSESDEDMDQGAAEDDEYEDTPKAQSRSQRTSAPAPPPPKSSTSSRSKKSIYTPLEQQYLEIKEQYPDALLCIEVGYKYRFFGKDAEIASRELSIAHFMDHNFYTASIPIHRLDVHVRRLVHAGHKVGVVKQMETAALKSAGDNKSAPFTRKLTNLYTKATFIESLDKDEEQSFVGGKAPSSQFIMCIHERPLGGSGPDEKVKLAMIAVQPATGDIVYDEFVDGHFRNELETRLLHLQPAELIVPTEPMSKATEKLLGHLTAYSGRGTQEDVRIERTDGFIKYDRAFSLVSEFYSDSLKEEQLKRKIKGEGGAADGPAKKSQKEALLKTVLGLSKELIIALSAILTHLTAFGLASIFQLSKYFECFTSRSHMLLNGNTISNLEIYRNQTHGTSKGSLFAILDHTSTGFGRRLLKKWVGKPLVNKEALQERVDAVEEILALTGKNVYLDNARAALKGLMDMEKGVCRIHYGKSSPKEFLAIVQTFMKVSTILPEEKRCRTNADFGLTSPMLHRLIGSLSNALEDSQYFLEGLNKSSAAKNDKLLMFQDELIADKWPEILVHRNDIVATEDDLKEELVRIRKLLREPKLEFAAVSGIEYLVEVKNKDTAKVPKNWVKISGTKQVSRFHTPEVIQLVASKAQNQERLAMACDRAFASFQHEFSERYEVFRDLVQNLAVLDCLFSLAVVACLPGYVKPQYVDDTVVGVNEGAGEDQGMDDDEVQVTGSLVGKRRSKSGASMTIDIKNGRHPMVEQLLLSSGNFVANDIQLGTNQAIGTDEKTIILTGPNMGGKSCYIRTVALLCIMAQIGSYLPADSARVSMLDAVYTRMGASDNIFGHESTFMVELQETSDILKMATERSLVILDELGRGTSTLDGVAIAYAVLKHVVENIRAVTLFVTHYPSLADVAREFPQGTVRNFHMGFMASVAGSLSLSGGGACNDGLDLDLGEGGDEGQEEAALDDMDIVFLYKLVPGVSLKSYGLNVARMAKLSGSLINKAKVKSKELEHILERRVEQRRQLQLQQGGGGGRPDRRLDQLMQIIGCKTEDQASQLIQDIVRS</sequence>
<keyword evidence="5 10" id="KW-0067">ATP-binding</keyword>
<dbReference type="Pfam" id="PF05192">
    <property type="entry name" value="MutS_III"/>
    <property type="match status" value="1"/>
</dbReference>
<dbReference type="FunFam" id="1.10.1420.10:FF:000004">
    <property type="entry name" value="DNA mismatch repair protein Msh3"/>
    <property type="match status" value="1"/>
</dbReference>
<keyword evidence="8" id="KW-0539">Nucleus</keyword>
<evidence type="ECO:0000256" key="8">
    <source>
        <dbReference type="ARBA" id="ARBA00023242"/>
    </source>
</evidence>
<dbReference type="InterPro" id="IPR036678">
    <property type="entry name" value="MutS_con_dom_sf"/>
</dbReference>
<evidence type="ECO:0000256" key="7">
    <source>
        <dbReference type="ARBA" id="ARBA00023204"/>
    </source>
</evidence>
<feature type="compositionally biased region" description="Acidic residues" evidence="11">
    <location>
        <begin position="200"/>
        <end position="209"/>
    </location>
</feature>
<dbReference type="SUPFAM" id="SSF55271">
    <property type="entry name" value="DNA repair protein MutS, domain I"/>
    <property type="match status" value="1"/>
</dbReference>
<dbReference type="SUPFAM" id="SSF48334">
    <property type="entry name" value="DNA repair protein MutS, domain III"/>
    <property type="match status" value="1"/>
</dbReference>
<dbReference type="InterPro" id="IPR007861">
    <property type="entry name" value="DNA_mismatch_repair_MutS_clamp"/>
</dbReference>
<dbReference type="InterPro" id="IPR007860">
    <property type="entry name" value="DNA_mmatch_repair_MutS_con_dom"/>
</dbReference>
<dbReference type="Gene3D" id="3.30.420.110">
    <property type="entry name" value="MutS, connector domain"/>
    <property type="match status" value="1"/>
</dbReference>
<dbReference type="SUPFAM" id="SSF52540">
    <property type="entry name" value="P-loop containing nucleoside triphosphate hydrolases"/>
    <property type="match status" value="1"/>
</dbReference>
<dbReference type="GO" id="GO:0030983">
    <property type="term" value="F:mismatched DNA binding"/>
    <property type="evidence" value="ECO:0007669"/>
    <property type="project" value="UniProtKB-UniRule"/>
</dbReference>
<dbReference type="EMBL" id="JAHRHY010000001">
    <property type="protein sequence ID" value="KAG9072266.1"/>
    <property type="molecule type" value="Genomic_DNA"/>
</dbReference>
<dbReference type="GO" id="GO:0006298">
    <property type="term" value="P:mismatch repair"/>
    <property type="evidence" value="ECO:0007669"/>
    <property type="project" value="InterPro"/>
</dbReference>
<dbReference type="OrthoDB" id="121051at2759"/>
<evidence type="ECO:0000256" key="5">
    <source>
        <dbReference type="ARBA" id="ARBA00022840"/>
    </source>
</evidence>
<evidence type="ECO:0000256" key="2">
    <source>
        <dbReference type="ARBA" id="ARBA00007094"/>
    </source>
</evidence>
<dbReference type="InterPro" id="IPR045076">
    <property type="entry name" value="MutS"/>
</dbReference>
<evidence type="ECO:0000259" key="12">
    <source>
        <dbReference type="PROSITE" id="PS00486"/>
    </source>
</evidence>
<evidence type="ECO:0000313" key="13">
    <source>
        <dbReference type="EMBL" id="KAG9072266.1"/>
    </source>
</evidence>
<dbReference type="FunFam" id="3.40.1170.10:FF:000004">
    <property type="entry name" value="DNA mismatch repair protein"/>
    <property type="match status" value="1"/>
</dbReference>
<dbReference type="Pfam" id="PF05190">
    <property type="entry name" value="MutS_IV"/>
    <property type="match status" value="1"/>
</dbReference>
<comment type="subcellular location">
    <subcellularLocation>
        <location evidence="1">Nucleus</location>
    </subcellularLocation>
</comment>
<dbReference type="Pfam" id="PF00488">
    <property type="entry name" value="MutS_V"/>
    <property type="match status" value="1"/>
</dbReference>
<dbReference type="GO" id="GO:0140664">
    <property type="term" value="F:ATP-dependent DNA damage sensor activity"/>
    <property type="evidence" value="ECO:0007669"/>
    <property type="project" value="InterPro"/>
</dbReference>
<dbReference type="PROSITE" id="PS00486">
    <property type="entry name" value="DNA_MISMATCH_REPAIR_2"/>
    <property type="match status" value="1"/>
</dbReference>
<dbReference type="Gene3D" id="3.40.50.300">
    <property type="entry name" value="P-loop containing nucleotide triphosphate hydrolases"/>
    <property type="match status" value="1"/>
</dbReference>
<feature type="compositionally biased region" description="Low complexity" evidence="11">
    <location>
        <begin position="125"/>
        <end position="144"/>
    </location>
</feature>
<dbReference type="InterPro" id="IPR000432">
    <property type="entry name" value="DNA_mismatch_repair_MutS_C"/>
</dbReference>
<feature type="domain" description="DNA mismatch repair proteins mutS family" evidence="12">
    <location>
        <begin position="1215"/>
        <end position="1231"/>
    </location>
</feature>
<dbReference type="InterPro" id="IPR027417">
    <property type="entry name" value="P-loop_NTPase"/>
</dbReference>
<evidence type="ECO:0000256" key="9">
    <source>
        <dbReference type="ARBA" id="ARBA00025902"/>
    </source>
</evidence>
<dbReference type="SMART" id="SM00534">
    <property type="entry name" value="MUTSac"/>
    <property type="match status" value="1"/>
</dbReference>
<dbReference type="PANTHER" id="PTHR11361:SF122">
    <property type="entry name" value="DNA MISMATCH REPAIR PROTEIN MSH3"/>
    <property type="match status" value="1"/>
</dbReference>
<evidence type="ECO:0000256" key="6">
    <source>
        <dbReference type="ARBA" id="ARBA00023125"/>
    </source>
</evidence>
<keyword evidence="7 10" id="KW-0234">DNA repair</keyword>
<dbReference type="Pfam" id="PF05188">
    <property type="entry name" value="MutS_II"/>
    <property type="match status" value="1"/>
</dbReference>
<evidence type="ECO:0000256" key="1">
    <source>
        <dbReference type="ARBA" id="ARBA00004123"/>
    </source>
</evidence>
<dbReference type="PIRSF" id="PIRSF037677">
    <property type="entry name" value="DNA_mis_repair_Msh6"/>
    <property type="match status" value="1"/>
</dbReference>
<keyword evidence="3 10" id="KW-0547">Nucleotide-binding</keyword>
<dbReference type="InterPro" id="IPR007695">
    <property type="entry name" value="DNA_mismatch_repair_MutS-lik_N"/>
</dbReference>
<dbReference type="InterPro" id="IPR007696">
    <property type="entry name" value="DNA_mismatch_repair_MutS_core"/>
</dbReference>
<evidence type="ECO:0000256" key="4">
    <source>
        <dbReference type="ARBA" id="ARBA00022763"/>
    </source>
</evidence>
<keyword evidence="6 10" id="KW-0238">DNA-binding</keyword>
<evidence type="ECO:0000256" key="3">
    <source>
        <dbReference type="ARBA" id="ARBA00022741"/>
    </source>
</evidence>
<organism evidence="13 14">
    <name type="scientific">Linnemannia hyalina</name>
    <dbReference type="NCBI Taxonomy" id="64524"/>
    <lineage>
        <taxon>Eukaryota</taxon>
        <taxon>Fungi</taxon>
        <taxon>Fungi incertae sedis</taxon>
        <taxon>Mucoromycota</taxon>
        <taxon>Mortierellomycotina</taxon>
        <taxon>Mortierellomycetes</taxon>
        <taxon>Mortierellales</taxon>
        <taxon>Mortierellaceae</taxon>
        <taxon>Linnemannia</taxon>
    </lineage>
</organism>
<feature type="compositionally biased region" description="Acidic residues" evidence="11">
    <location>
        <begin position="361"/>
        <end position="377"/>
    </location>
</feature>